<keyword evidence="1" id="KW-0378">Hydrolase</keyword>
<dbReference type="PANTHER" id="PTHR42776">
    <property type="entry name" value="SERINE PEPTIDASE S9 FAMILY MEMBER"/>
    <property type="match status" value="1"/>
</dbReference>
<dbReference type="InterPro" id="IPR011659">
    <property type="entry name" value="WD40"/>
</dbReference>
<evidence type="ECO:0000259" key="3">
    <source>
        <dbReference type="Pfam" id="PF00326"/>
    </source>
</evidence>
<dbReference type="InterPro" id="IPR001375">
    <property type="entry name" value="Peptidase_S9_cat"/>
</dbReference>
<dbReference type="SUPFAM" id="SSF53474">
    <property type="entry name" value="alpha/beta-Hydrolases"/>
    <property type="match status" value="1"/>
</dbReference>
<dbReference type="PANTHER" id="PTHR42776:SF27">
    <property type="entry name" value="DIPEPTIDYL PEPTIDASE FAMILY MEMBER 6"/>
    <property type="match status" value="1"/>
</dbReference>
<dbReference type="Pfam" id="PF00326">
    <property type="entry name" value="Peptidase_S9"/>
    <property type="match status" value="1"/>
</dbReference>
<sequence length="648" mass="68740">MRPEDLPFLRVPGIPALHGDTLVVAVSSPDLRADGYRGGLWQVPLTPGGTPRRITGGRSDTQPRISPDGAWVAFLRVAGDSGTAARPQVYLLPTAGGEAIQLTDLPLGAGVPAWAPDSRSLAWTARVPEPGRYGTTAGVGPEAEAPRRITRFSYRFDGIGFIGDRPAQVHVAELPGPDGVPSPPRRLTELDVDAADPAFTPDGRHVLFTAQRALGADGDTLHTDVYAVSVAGGEPVLVVRSEGTAEYPTADGDTVYYCGEQFTGRAVALNPGLWSAPLRLTGEPGTPLRLTDTETVAVERAPGPPVLIEGGVLVPVAHRGAVQVRLVPTGAKEALLDELPLLAGEDAAVLGFTAHSGRTVAAVSTVDDPGELVLLGENPVTLTEFNAEARATGLLGWQEIDTAAPDGYPVHGWVMLPKGPGPHPVLLNIHGGPFRFYSRGFFDEAQIYAEAGYAVVLGNPRGSASYGQAHGAVLAGPGFGTVEDTGDLLALLDAALELPGLDPARVGVMGGSYGGLMTGILAAKHGERFVAAWSERALNAWDSFVGSSDIGWSFATDYCADEETQRRSSPLTYADQITIPFLIAHSEQDWRCPLEQAQRMFVALRRNGTPTEMLLFPGEGHELTRGGRPKHRLQRFEAVLDWWSRHLG</sequence>
<dbReference type="RefSeq" id="WP_185007613.1">
    <property type="nucleotide sequence ID" value="NZ_BAAAUI010000089.1"/>
</dbReference>
<dbReference type="Pfam" id="PF07676">
    <property type="entry name" value="PD40"/>
    <property type="match status" value="2"/>
</dbReference>
<protein>
    <submittedName>
        <fullName evidence="4">Dipeptidyl aminopeptidase/acylaminoacyl peptidase</fullName>
    </submittedName>
</protein>
<dbReference type="AlphaFoldDB" id="A0A7W7CH79"/>
<evidence type="ECO:0000256" key="1">
    <source>
        <dbReference type="ARBA" id="ARBA00022801"/>
    </source>
</evidence>
<dbReference type="EMBL" id="JACHMH010000001">
    <property type="protein sequence ID" value="MBB4681205.1"/>
    <property type="molecule type" value="Genomic_DNA"/>
</dbReference>
<evidence type="ECO:0000313" key="4">
    <source>
        <dbReference type="EMBL" id="MBB4681205.1"/>
    </source>
</evidence>
<dbReference type="Gene3D" id="2.120.10.30">
    <property type="entry name" value="TolB, C-terminal domain"/>
    <property type="match status" value="2"/>
</dbReference>
<dbReference type="GO" id="GO:0004252">
    <property type="term" value="F:serine-type endopeptidase activity"/>
    <property type="evidence" value="ECO:0007669"/>
    <property type="project" value="TreeGrafter"/>
</dbReference>
<keyword evidence="4" id="KW-0031">Aminopeptidase</keyword>
<dbReference type="GO" id="GO:0004177">
    <property type="term" value="F:aminopeptidase activity"/>
    <property type="evidence" value="ECO:0007669"/>
    <property type="project" value="UniProtKB-KW"/>
</dbReference>
<evidence type="ECO:0000313" key="5">
    <source>
        <dbReference type="Proteomes" id="UP000533598"/>
    </source>
</evidence>
<keyword evidence="4" id="KW-0645">Protease</keyword>
<reference evidence="4 5" key="1">
    <citation type="submission" date="2020-08" db="EMBL/GenBank/DDBJ databases">
        <title>Sequencing the genomes of 1000 actinobacteria strains.</title>
        <authorList>
            <person name="Klenk H.-P."/>
        </authorList>
    </citation>
    <scope>NUCLEOTIDE SEQUENCE [LARGE SCALE GENOMIC DNA]</scope>
    <source>
        <strain evidence="4 5">DSM 44230</strain>
    </source>
</reference>
<dbReference type="SUPFAM" id="SSF82171">
    <property type="entry name" value="DPP6 N-terminal domain-like"/>
    <property type="match status" value="1"/>
</dbReference>
<dbReference type="GO" id="GO:0006508">
    <property type="term" value="P:proteolysis"/>
    <property type="evidence" value="ECO:0007669"/>
    <property type="project" value="InterPro"/>
</dbReference>
<dbReference type="InterPro" id="IPR011042">
    <property type="entry name" value="6-blade_b-propeller_TolB-like"/>
</dbReference>
<dbReference type="Proteomes" id="UP000533598">
    <property type="component" value="Unassembled WGS sequence"/>
</dbReference>
<proteinExistence type="predicted"/>
<gene>
    <name evidence="4" type="ORF">HNR67_007323</name>
</gene>
<accession>A0A7W7CH79</accession>
<keyword evidence="5" id="KW-1185">Reference proteome</keyword>
<evidence type="ECO:0000256" key="2">
    <source>
        <dbReference type="ARBA" id="ARBA00022825"/>
    </source>
</evidence>
<dbReference type="Gene3D" id="3.40.50.1820">
    <property type="entry name" value="alpha/beta hydrolase"/>
    <property type="match status" value="1"/>
</dbReference>
<keyword evidence="2" id="KW-0720">Serine protease</keyword>
<comment type="caution">
    <text evidence="4">The sequence shown here is derived from an EMBL/GenBank/DDBJ whole genome shotgun (WGS) entry which is preliminary data.</text>
</comment>
<name>A0A7W7CH79_9PSEU</name>
<feature type="domain" description="Peptidase S9 prolyl oligopeptidase catalytic" evidence="3">
    <location>
        <begin position="441"/>
        <end position="648"/>
    </location>
</feature>
<dbReference type="InterPro" id="IPR029058">
    <property type="entry name" value="AB_hydrolase_fold"/>
</dbReference>
<organism evidence="4 5">
    <name type="scientific">Crossiella cryophila</name>
    <dbReference type="NCBI Taxonomy" id="43355"/>
    <lineage>
        <taxon>Bacteria</taxon>
        <taxon>Bacillati</taxon>
        <taxon>Actinomycetota</taxon>
        <taxon>Actinomycetes</taxon>
        <taxon>Pseudonocardiales</taxon>
        <taxon>Pseudonocardiaceae</taxon>
        <taxon>Crossiella</taxon>
    </lineage>
</organism>